<protein>
    <submittedName>
        <fullName evidence="1">Predicted protein</fullName>
    </submittedName>
</protein>
<dbReference type="EMBL" id="DS547155">
    <property type="protein sequence ID" value="EDR00004.1"/>
    <property type="molecule type" value="Genomic_DNA"/>
</dbReference>
<organism evidence="2">
    <name type="scientific">Laccaria bicolor (strain S238N-H82 / ATCC MYA-4686)</name>
    <name type="common">Bicoloured deceiver</name>
    <name type="synonym">Laccaria laccata var. bicolor</name>
    <dbReference type="NCBI Taxonomy" id="486041"/>
    <lineage>
        <taxon>Eukaryota</taxon>
        <taxon>Fungi</taxon>
        <taxon>Dikarya</taxon>
        <taxon>Basidiomycota</taxon>
        <taxon>Agaricomycotina</taxon>
        <taxon>Agaricomycetes</taxon>
        <taxon>Agaricomycetidae</taxon>
        <taxon>Agaricales</taxon>
        <taxon>Agaricineae</taxon>
        <taxon>Hydnangiaceae</taxon>
        <taxon>Laccaria</taxon>
    </lineage>
</organism>
<keyword evidence="2" id="KW-1185">Reference proteome</keyword>
<accession>B0DZF1</accession>
<dbReference type="InParanoid" id="B0DZF1"/>
<dbReference type="AlphaFoldDB" id="B0DZF1"/>
<dbReference type="HOGENOM" id="CLU_2705249_0_0_1"/>
<dbReference type="Proteomes" id="UP000001194">
    <property type="component" value="Unassembled WGS sequence"/>
</dbReference>
<dbReference type="GeneID" id="6084985"/>
<name>B0DZF1_LACBS</name>
<dbReference type="OrthoDB" id="5541786at2759"/>
<proteinExistence type="predicted"/>
<dbReference type="RefSeq" id="XP_001889313.1">
    <property type="nucleotide sequence ID" value="XM_001889278.1"/>
</dbReference>
<sequence length="73" mass="8177">MVMRAMGITMNLSHVIASSQSSNPYTNVSCPINTSYTSSRQPISPLQTHQYTVTHYSRIGIFKFDLDPLVVRS</sequence>
<reference evidence="1 2" key="1">
    <citation type="journal article" date="2008" name="Nature">
        <title>The genome of Laccaria bicolor provides insights into mycorrhizal symbiosis.</title>
        <authorList>
            <person name="Martin F."/>
            <person name="Aerts A."/>
            <person name="Ahren D."/>
            <person name="Brun A."/>
            <person name="Danchin E.G.J."/>
            <person name="Duchaussoy F."/>
            <person name="Gibon J."/>
            <person name="Kohler A."/>
            <person name="Lindquist E."/>
            <person name="Pereda V."/>
            <person name="Salamov A."/>
            <person name="Shapiro H.J."/>
            <person name="Wuyts J."/>
            <person name="Blaudez D."/>
            <person name="Buee M."/>
            <person name="Brokstein P."/>
            <person name="Canbaeck B."/>
            <person name="Cohen D."/>
            <person name="Courty P.E."/>
            <person name="Coutinho P.M."/>
            <person name="Delaruelle C."/>
            <person name="Detter J.C."/>
            <person name="Deveau A."/>
            <person name="DiFazio S."/>
            <person name="Duplessis S."/>
            <person name="Fraissinet-Tachet L."/>
            <person name="Lucic E."/>
            <person name="Frey-Klett P."/>
            <person name="Fourrey C."/>
            <person name="Feussner I."/>
            <person name="Gay G."/>
            <person name="Grimwood J."/>
            <person name="Hoegger P.J."/>
            <person name="Jain P."/>
            <person name="Kilaru S."/>
            <person name="Labbe J."/>
            <person name="Lin Y.C."/>
            <person name="Legue V."/>
            <person name="Le Tacon F."/>
            <person name="Marmeisse R."/>
            <person name="Melayah D."/>
            <person name="Montanini B."/>
            <person name="Muratet M."/>
            <person name="Nehls U."/>
            <person name="Niculita-Hirzel H."/>
            <person name="Oudot-Le Secq M.P."/>
            <person name="Peter M."/>
            <person name="Quesneville H."/>
            <person name="Rajashekar B."/>
            <person name="Reich M."/>
            <person name="Rouhier N."/>
            <person name="Schmutz J."/>
            <person name="Yin T."/>
            <person name="Chalot M."/>
            <person name="Henrissat B."/>
            <person name="Kuees U."/>
            <person name="Lucas S."/>
            <person name="Van de Peer Y."/>
            <person name="Podila G.K."/>
            <person name="Polle A."/>
            <person name="Pukkila P.J."/>
            <person name="Richardson P.M."/>
            <person name="Rouze P."/>
            <person name="Sanders I.R."/>
            <person name="Stajich J.E."/>
            <person name="Tunlid A."/>
            <person name="Tuskan G."/>
            <person name="Grigoriev I.V."/>
        </authorList>
    </citation>
    <scope>NUCLEOTIDE SEQUENCE [LARGE SCALE GENOMIC DNA]</scope>
    <source>
        <strain evidence="2">S238N-H82 / ATCC MYA-4686</strain>
    </source>
</reference>
<evidence type="ECO:0000313" key="2">
    <source>
        <dbReference type="Proteomes" id="UP000001194"/>
    </source>
</evidence>
<dbReference type="KEGG" id="lbc:LACBIDRAFT_314894"/>
<evidence type="ECO:0000313" key="1">
    <source>
        <dbReference type="EMBL" id="EDR00004.1"/>
    </source>
</evidence>
<gene>
    <name evidence="1" type="ORF">LACBIDRAFT_314894</name>
</gene>